<sequence>MDFTREPIIEKCEGCGKSLPEAGAQVCSVYLVPSSKWRIGNCPMATHIKKETKGDAFKLNPLKASKRGKK</sequence>
<accession>A0A1F7X243</accession>
<gene>
    <name evidence="1" type="ORF">A2Z67_04455</name>
</gene>
<dbReference type="InterPro" id="IPR047766">
    <property type="entry name" value="PxxKW_fam"/>
</dbReference>
<reference evidence="1 2" key="1">
    <citation type="journal article" date="2016" name="Nat. Commun.">
        <title>Thousands of microbial genomes shed light on interconnected biogeochemical processes in an aquifer system.</title>
        <authorList>
            <person name="Anantharaman K."/>
            <person name="Brown C.T."/>
            <person name="Hug L.A."/>
            <person name="Sharon I."/>
            <person name="Castelle C.J."/>
            <person name="Probst A.J."/>
            <person name="Thomas B.C."/>
            <person name="Singh A."/>
            <person name="Wilkins M.J."/>
            <person name="Karaoz U."/>
            <person name="Brodie E.L."/>
            <person name="Williams K.H."/>
            <person name="Hubbard S.S."/>
            <person name="Banfield J.F."/>
        </authorList>
    </citation>
    <scope>NUCLEOTIDE SEQUENCE [LARGE SCALE GENOMIC DNA]</scope>
</reference>
<dbReference type="EMBL" id="MGFQ01000024">
    <property type="protein sequence ID" value="OGM09164.1"/>
    <property type="molecule type" value="Genomic_DNA"/>
</dbReference>
<organism evidence="1 2">
    <name type="scientific">Candidatus Woesebacteria bacterium RBG_13_36_22</name>
    <dbReference type="NCBI Taxonomy" id="1802478"/>
    <lineage>
        <taxon>Bacteria</taxon>
        <taxon>Candidatus Woeseibacteriota</taxon>
    </lineage>
</organism>
<dbReference type="NCBIfam" id="NF038144">
    <property type="entry name" value="PxxKW"/>
    <property type="match status" value="1"/>
</dbReference>
<evidence type="ECO:0000313" key="2">
    <source>
        <dbReference type="Proteomes" id="UP000176939"/>
    </source>
</evidence>
<protein>
    <submittedName>
        <fullName evidence="1">Uncharacterized protein</fullName>
    </submittedName>
</protein>
<dbReference type="AlphaFoldDB" id="A0A1F7X243"/>
<comment type="caution">
    <text evidence="1">The sequence shown here is derived from an EMBL/GenBank/DDBJ whole genome shotgun (WGS) entry which is preliminary data.</text>
</comment>
<proteinExistence type="predicted"/>
<name>A0A1F7X243_9BACT</name>
<dbReference type="Pfam" id="PF20657">
    <property type="entry name" value="DUF6811"/>
    <property type="match status" value="1"/>
</dbReference>
<evidence type="ECO:0000313" key="1">
    <source>
        <dbReference type="EMBL" id="OGM09164.1"/>
    </source>
</evidence>
<dbReference type="Proteomes" id="UP000176939">
    <property type="component" value="Unassembled WGS sequence"/>
</dbReference>